<name>A0A438EUT6_VITVI</name>
<protein>
    <submittedName>
        <fullName evidence="1">GEM-like protein 6</fullName>
    </submittedName>
</protein>
<comment type="caution">
    <text evidence="1">The sequence shown here is derived from an EMBL/GenBank/DDBJ whole genome shotgun (WGS) entry which is preliminary data.</text>
</comment>
<accession>A0A438EUT6</accession>
<gene>
    <name evidence="1" type="primary">VvCHDh000333_0</name>
    <name evidence="1" type="ORF">CK203_084040</name>
</gene>
<dbReference type="AlphaFoldDB" id="A0A438EUT6"/>
<dbReference type="InterPro" id="IPR037848">
    <property type="entry name" value="GEM-like"/>
</dbReference>
<sequence>MKKPSQKYMEIVTMDNFEFWFMGFLNYQKASAIFNRQSLKCKSSPRKLSTIFNKQSFKPRIHYKRKAVQANTFLPSASSADMLSKSPTKLQTCIFLNVAFP</sequence>
<evidence type="ECO:0000313" key="1">
    <source>
        <dbReference type="EMBL" id="RVW51477.1"/>
    </source>
</evidence>
<dbReference type="PANTHER" id="PTHR31969">
    <property type="entry name" value="GEM-LIKE PROTEIN 2"/>
    <property type="match status" value="1"/>
</dbReference>
<evidence type="ECO:0000313" key="2">
    <source>
        <dbReference type="Proteomes" id="UP000288805"/>
    </source>
</evidence>
<dbReference type="EMBL" id="QGNW01001180">
    <property type="protein sequence ID" value="RVW51477.1"/>
    <property type="molecule type" value="Genomic_DNA"/>
</dbReference>
<proteinExistence type="predicted"/>
<reference evidence="1 2" key="1">
    <citation type="journal article" date="2018" name="PLoS Genet.">
        <title>Population sequencing reveals clonal diversity and ancestral inbreeding in the grapevine cultivar Chardonnay.</title>
        <authorList>
            <person name="Roach M.J."/>
            <person name="Johnson D.L."/>
            <person name="Bohlmann J."/>
            <person name="van Vuuren H.J."/>
            <person name="Jones S.J."/>
            <person name="Pretorius I.S."/>
            <person name="Schmidt S.A."/>
            <person name="Borneman A.R."/>
        </authorList>
    </citation>
    <scope>NUCLEOTIDE SEQUENCE [LARGE SCALE GENOMIC DNA]</scope>
    <source>
        <strain evidence="2">cv. Chardonnay</strain>
        <tissue evidence="1">Leaf</tissue>
    </source>
</reference>
<dbReference type="Proteomes" id="UP000288805">
    <property type="component" value="Unassembled WGS sequence"/>
</dbReference>
<organism evidence="1 2">
    <name type="scientific">Vitis vinifera</name>
    <name type="common">Grape</name>
    <dbReference type="NCBI Taxonomy" id="29760"/>
    <lineage>
        <taxon>Eukaryota</taxon>
        <taxon>Viridiplantae</taxon>
        <taxon>Streptophyta</taxon>
        <taxon>Embryophyta</taxon>
        <taxon>Tracheophyta</taxon>
        <taxon>Spermatophyta</taxon>
        <taxon>Magnoliopsida</taxon>
        <taxon>eudicotyledons</taxon>
        <taxon>Gunneridae</taxon>
        <taxon>Pentapetalae</taxon>
        <taxon>rosids</taxon>
        <taxon>Vitales</taxon>
        <taxon>Vitaceae</taxon>
        <taxon>Viteae</taxon>
        <taxon>Vitis</taxon>
    </lineage>
</organism>